<sequence length="283" mass="32468">MKVSVIFTTYNSPEWLEKVLVGFFCQSVRDFEIVIADDGSRDDTRAMIEKMRLESPVPIRHIWHPDDGFQKCRILNKAVLAASGDYLIFTDGDCIPRSDFVEQHLRLSSHGTFLSGGYFKLPIDISQMISREDITSQRVFNIDWLRSRGLKRSVKDLKVMARGFLTRFLNFISPAKLTWNGHNSSCHKEFVLAVNGFDERMQYGGEDCEFGDRLKNLGLKAKRIRYSAICVHLEHGRGYVNPAMIEANKKIRLETRLHRTVKALVGIDQYGVGQSWELAEKPH</sequence>
<protein>
    <submittedName>
        <fullName evidence="4">Glycosyltransferase</fullName>
    </submittedName>
</protein>
<proteinExistence type="predicted"/>
<name>A0A7Y8KYT2_9BURK</name>
<dbReference type="InterPro" id="IPR001173">
    <property type="entry name" value="Glyco_trans_2-like"/>
</dbReference>
<dbReference type="Pfam" id="PF00535">
    <property type="entry name" value="Glycos_transf_2"/>
    <property type="match status" value="1"/>
</dbReference>
<dbReference type="SUPFAM" id="SSF53448">
    <property type="entry name" value="Nucleotide-diphospho-sugar transferases"/>
    <property type="match status" value="1"/>
</dbReference>
<dbReference type="RefSeq" id="WP_177138342.1">
    <property type="nucleotide sequence ID" value="NZ_JAGPWB010000021.1"/>
</dbReference>
<evidence type="ECO:0000256" key="1">
    <source>
        <dbReference type="ARBA" id="ARBA00022679"/>
    </source>
</evidence>
<comment type="caution">
    <text evidence="4">The sequence shown here is derived from an EMBL/GenBank/DDBJ whole genome shotgun (WGS) entry which is preliminary data.</text>
</comment>
<dbReference type="AlphaFoldDB" id="A0A7Y8KYT2"/>
<keyword evidence="5" id="KW-1185">Reference proteome</keyword>
<keyword evidence="1 4" id="KW-0808">Transferase</keyword>
<feature type="domain" description="Galactosyltransferase C-terminal" evidence="3">
    <location>
        <begin position="181"/>
        <end position="235"/>
    </location>
</feature>
<evidence type="ECO:0000313" key="5">
    <source>
        <dbReference type="Proteomes" id="UP000545507"/>
    </source>
</evidence>
<evidence type="ECO:0000313" key="4">
    <source>
        <dbReference type="EMBL" id="NWF48075.1"/>
    </source>
</evidence>
<dbReference type="CDD" id="cd06420">
    <property type="entry name" value="GT2_Chondriotin_Pol_N"/>
    <property type="match status" value="1"/>
</dbReference>
<dbReference type="InterPro" id="IPR029044">
    <property type="entry name" value="Nucleotide-diphossugar_trans"/>
</dbReference>
<evidence type="ECO:0000259" key="3">
    <source>
        <dbReference type="Pfam" id="PF02709"/>
    </source>
</evidence>
<dbReference type="Pfam" id="PF02709">
    <property type="entry name" value="Glyco_transf_7C"/>
    <property type="match status" value="1"/>
</dbReference>
<dbReference type="InterPro" id="IPR050834">
    <property type="entry name" value="Glycosyltransf_2"/>
</dbReference>
<accession>A0A7Y8KYT2</accession>
<dbReference type="GO" id="GO:0016740">
    <property type="term" value="F:transferase activity"/>
    <property type="evidence" value="ECO:0007669"/>
    <property type="project" value="UniProtKB-KW"/>
</dbReference>
<dbReference type="Gene3D" id="3.90.550.10">
    <property type="entry name" value="Spore Coat Polysaccharide Biosynthesis Protein SpsA, Chain A"/>
    <property type="match status" value="1"/>
</dbReference>
<dbReference type="EMBL" id="VYGV01000025">
    <property type="protein sequence ID" value="NWF48075.1"/>
    <property type="molecule type" value="Genomic_DNA"/>
</dbReference>
<dbReference type="InterPro" id="IPR027791">
    <property type="entry name" value="Galactosyl_T_C"/>
</dbReference>
<dbReference type="Proteomes" id="UP000545507">
    <property type="component" value="Unassembled WGS sequence"/>
</dbReference>
<gene>
    <name evidence="4" type="ORF">F3K02_22865</name>
</gene>
<feature type="domain" description="Glycosyltransferase 2-like" evidence="2">
    <location>
        <begin position="4"/>
        <end position="107"/>
    </location>
</feature>
<reference evidence="4 5" key="1">
    <citation type="submission" date="2019-09" db="EMBL/GenBank/DDBJ databases">
        <title>Hydrogenophaga aromatica sp. nov., isolated from a para-xylene-degrading enrichment culture.</title>
        <authorList>
            <person name="Tancsics A."/>
            <person name="Banerjee S."/>
        </authorList>
    </citation>
    <scope>NUCLEOTIDE SEQUENCE [LARGE SCALE GENOMIC DNA]</scope>
    <source>
        <strain evidence="4 5">D2P1</strain>
    </source>
</reference>
<organism evidence="4 5">
    <name type="scientific">Hydrogenophaga aromaticivorans</name>
    <dbReference type="NCBI Taxonomy" id="2610898"/>
    <lineage>
        <taxon>Bacteria</taxon>
        <taxon>Pseudomonadati</taxon>
        <taxon>Pseudomonadota</taxon>
        <taxon>Betaproteobacteria</taxon>
        <taxon>Burkholderiales</taxon>
        <taxon>Comamonadaceae</taxon>
        <taxon>Hydrogenophaga</taxon>
    </lineage>
</organism>
<dbReference type="PANTHER" id="PTHR43685">
    <property type="entry name" value="GLYCOSYLTRANSFERASE"/>
    <property type="match status" value="1"/>
</dbReference>
<evidence type="ECO:0000259" key="2">
    <source>
        <dbReference type="Pfam" id="PF00535"/>
    </source>
</evidence>
<dbReference type="PANTHER" id="PTHR43685:SF3">
    <property type="entry name" value="SLR2126 PROTEIN"/>
    <property type="match status" value="1"/>
</dbReference>